<organism evidence="1 2">
    <name type="scientific">Dryococelus australis</name>
    <dbReference type="NCBI Taxonomy" id="614101"/>
    <lineage>
        <taxon>Eukaryota</taxon>
        <taxon>Metazoa</taxon>
        <taxon>Ecdysozoa</taxon>
        <taxon>Arthropoda</taxon>
        <taxon>Hexapoda</taxon>
        <taxon>Insecta</taxon>
        <taxon>Pterygota</taxon>
        <taxon>Neoptera</taxon>
        <taxon>Polyneoptera</taxon>
        <taxon>Phasmatodea</taxon>
        <taxon>Verophasmatodea</taxon>
        <taxon>Anareolatae</taxon>
        <taxon>Phasmatidae</taxon>
        <taxon>Eurycanthinae</taxon>
        <taxon>Dryococelus</taxon>
    </lineage>
</organism>
<reference evidence="1 2" key="1">
    <citation type="submission" date="2023-02" db="EMBL/GenBank/DDBJ databases">
        <title>LHISI_Scaffold_Assembly.</title>
        <authorList>
            <person name="Stuart O.P."/>
            <person name="Cleave R."/>
            <person name="Magrath M.J.L."/>
            <person name="Mikheyev A.S."/>
        </authorList>
    </citation>
    <scope>NUCLEOTIDE SEQUENCE [LARGE SCALE GENOMIC DNA]</scope>
    <source>
        <strain evidence="1">Daus_M_001</strain>
        <tissue evidence="1">Leg muscle</tissue>
    </source>
</reference>
<proteinExistence type="predicted"/>
<dbReference type="Proteomes" id="UP001159363">
    <property type="component" value="Chromosome 3"/>
</dbReference>
<accession>A0ABQ9HY27</accession>
<protein>
    <submittedName>
        <fullName evidence="1">Uncharacterized protein</fullName>
    </submittedName>
</protein>
<sequence length="438" mass="47641">MAAYNRMSLDGRSGVREFVTCWSRTKGCGDVVVRLLASHPCEPGSIPGWVTSALSHVGIVTNDAAGRRVFSVISRFPRPFTPALLHTHHASPSWASPSLVTTQAHLCQQVREAGVPAVTCEVSWRPQVGTAKEGGQAAVVAQWLENPIRARQKLRCWRTNSGTVAGQGLDHQIVGPQGIIRGPSACALRTWDGRSSCSWRTRHNVPFDASILQAIALVLVEALSTTFSKTATSNCGVQNCKCIVYSRVTAETALSKVTQSTEGINKHSTTSSDTRKCEHVFPECSSTHLAAKLDSLFTLSSYRAAKDTDTEILIRPIDSIKTASTRKMLLNIRVIAARVRWSAKEEGGGRGGVVVRRLASHLDELVSIPGGFASRFPQWYRLIGVSLGPSSKADEVQDPATTRRFSSRQERRVSICLLNLDPVRALLAPSPSQFEGRH</sequence>
<gene>
    <name evidence="1" type="ORF">PR048_008774</name>
</gene>
<keyword evidence="2" id="KW-1185">Reference proteome</keyword>
<comment type="caution">
    <text evidence="1">The sequence shown here is derived from an EMBL/GenBank/DDBJ whole genome shotgun (WGS) entry which is preliminary data.</text>
</comment>
<name>A0ABQ9HY27_9NEOP</name>
<evidence type="ECO:0000313" key="2">
    <source>
        <dbReference type="Proteomes" id="UP001159363"/>
    </source>
</evidence>
<evidence type="ECO:0000313" key="1">
    <source>
        <dbReference type="EMBL" id="KAJ8889276.1"/>
    </source>
</evidence>
<dbReference type="EMBL" id="JARBHB010000003">
    <property type="protein sequence ID" value="KAJ8889276.1"/>
    <property type="molecule type" value="Genomic_DNA"/>
</dbReference>